<evidence type="ECO:0000256" key="8">
    <source>
        <dbReference type="ARBA" id="ARBA00023002"/>
    </source>
</evidence>
<dbReference type="Pfam" id="PF00676">
    <property type="entry name" value="E1_dh"/>
    <property type="match status" value="1"/>
</dbReference>
<name>F0W9Y2_9STRA</name>
<evidence type="ECO:0000313" key="14">
    <source>
        <dbReference type="EMBL" id="CCA17950.1"/>
    </source>
</evidence>
<evidence type="ECO:0000256" key="4">
    <source>
        <dbReference type="ARBA" id="ARBA00012277"/>
    </source>
</evidence>
<reference evidence="14" key="1">
    <citation type="journal article" date="2011" name="PLoS Biol.">
        <title>Gene gain and loss during evolution of obligate parasitism in the white rust pathogen of Arabidopsis thaliana.</title>
        <authorList>
            <person name="Kemen E."/>
            <person name="Gardiner A."/>
            <person name="Schultz-Larsen T."/>
            <person name="Kemen A.C."/>
            <person name="Balmuth A.L."/>
            <person name="Robert-Seilaniantz A."/>
            <person name="Bailey K."/>
            <person name="Holub E."/>
            <person name="Studholme D.J."/>
            <person name="Maclean D."/>
            <person name="Jones J.D."/>
        </authorList>
    </citation>
    <scope>NUCLEOTIDE SEQUENCE</scope>
</reference>
<dbReference type="EMBL" id="FR824087">
    <property type="protein sequence ID" value="CCA17950.1"/>
    <property type="molecule type" value="Genomic_DNA"/>
</dbReference>
<dbReference type="InterPro" id="IPR050771">
    <property type="entry name" value="Alpha-ketoacid_DH_E1_comp"/>
</dbReference>
<keyword evidence="6" id="KW-0809">Transit peptide</keyword>
<dbReference type="Gene3D" id="3.40.50.970">
    <property type="match status" value="1"/>
</dbReference>
<comment type="cofactor">
    <cofactor evidence="1">
        <name>thiamine diphosphate</name>
        <dbReference type="ChEBI" id="CHEBI:58937"/>
    </cofactor>
</comment>
<evidence type="ECO:0000256" key="2">
    <source>
        <dbReference type="ARBA" id="ARBA00004305"/>
    </source>
</evidence>
<dbReference type="GO" id="GO:0046872">
    <property type="term" value="F:metal ion binding"/>
    <property type="evidence" value="ECO:0007669"/>
    <property type="project" value="UniProtKB-KW"/>
</dbReference>
<dbReference type="GO" id="GO:0005759">
    <property type="term" value="C:mitochondrial matrix"/>
    <property type="evidence" value="ECO:0007669"/>
    <property type="project" value="UniProtKB-SubCell"/>
</dbReference>
<gene>
    <name evidence="14" type="primary">AlNc14C42G3548</name>
    <name evidence="14" type="ORF">ALNC14_040930</name>
</gene>
<evidence type="ECO:0000256" key="7">
    <source>
        <dbReference type="ARBA" id="ARBA00022958"/>
    </source>
</evidence>
<dbReference type="SUPFAM" id="SSF52518">
    <property type="entry name" value="Thiamin diphosphate-binding fold (THDP-binding)"/>
    <property type="match status" value="1"/>
</dbReference>
<keyword evidence="7" id="KW-0630">Potassium</keyword>
<protein>
    <recommendedName>
        <fullName evidence="4">3-methyl-2-oxobutanoate dehydrogenase (2-methylpropanoyl-transferring)</fullName>
        <ecNumber evidence="4">1.2.4.4</ecNumber>
    </recommendedName>
    <alternativeName>
        <fullName evidence="10">Branched-chain alpha-keto acid dehydrogenase E1 component alpha chain</fullName>
    </alternativeName>
</protein>
<keyword evidence="11" id="KW-0175">Coiled coil</keyword>
<dbReference type="InterPro" id="IPR029061">
    <property type="entry name" value="THDP-binding"/>
</dbReference>
<feature type="region of interest" description="Disordered" evidence="12">
    <location>
        <begin position="672"/>
        <end position="694"/>
    </location>
</feature>
<evidence type="ECO:0000256" key="10">
    <source>
        <dbReference type="ARBA" id="ARBA00031050"/>
    </source>
</evidence>
<organism evidence="14">
    <name type="scientific">Albugo laibachii Nc14</name>
    <dbReference type="NCBI Taxonomy" id="890382"/>
    <lineage>
        <taxon>Eukaryota</taxon>
        <taxon>Sar</taxon>
        <taxon>Stramenopiles</taxon>
        <taxon>Oomycota</taxon>
        <taxon>Peronosporomycetes</taxon>
        <taxon>Albuginales</taxon>
        <taxon>Albuginaceae</taxon>
        <taxon>Albugo</taxon>
    </lineage>
</organism>
<feature type="region of interest" description="Disordered" evidence="12">
    <location>
        <begin position="764"/>
        <end position="787"/>
    </location>
</feature>
<sequence length="801" mass="91018">MFRVPLPHESAKFEEDRYCARSHKSSSALLQAQHQLSTSRNHRNAQHNEYIKSKHEKTCIAKCNFPLATHHQYRYTHSLLPAFLPINFSYLAFFPATNIPYTSHLHFENPTEAAILPCYRVLDLEGNLTDTTSTPTMKQNTTVQSYRKMICMKTMDSILYDAQRQGRISFYMTCYGEEAVSFGTAAALNTSDVVFAQYREPGVLMWRGFHYQDFADQCFGNNDGHGKGRQMPVHYGSKPLSYHTISSPLATQIPHAVGAAYALKLSREDRIAVCYLGEGAASEGDFHAGLNAAATRDCPVLFVVRNNGYAISTPRSDQYRGDGIATRGIGYGIAFARVDGNDLLAVYETTTRARKFILENNKPMMLELMCYRTGHHSTSDDSTRYRPDIEMSSSKECFDPILRVKRYLIKHGWWSEAQDSILQETERNSMLEALRNAENKRKPSLDTIKKRKQKNDDRQQRKKKSGDAIMYKDLASKKEHVRELAKGRRWKQIKQLYGEKMVIRAKNCTKKKWIGYVHKCIKDLEKTLSKQTPAFLAMQILEQNGYGAVKSSIAPIDNESKMISSGTTERLDGEESRGAEEVAQLRLTEEQRMKIEEKRKEALARRKELSNKLNPAPRNTCSEKPQEVTHFALDSLEQELQAATEIFQSDISDHSGDVLEKSYREIVHYSVSTEEAHQPVPTTDDESEKPQALPTRDTPLAVSLSQEILAATAIIEWEEQQEQDHRNTCYGSSLHIVPITDDEMELLPPDPSNDMGLSINPMRGCQRQTRKKISRPPNLEKARGMSKTTLHTCKLSSITNF</sequence>
<comment type="similarity">
    <text evidence="3">Belongs to the BCKDHA family.</text>
</comment>
<evidence type="ECO:0000256" key="5">
    <source>
        <dbReference type="ARBA" id="ARBA00022723"/>
    </source>
</evidence>
<dbReference type="HOGENOM" id="CLU_019919_0_0_1"/>
<dbReference type="EC" id="1.2.4.4" evidence="4"/>
<evidence type="ECO:0000256" key="11">
    <source>
        <dbReference type="SAM" id="Coils"/>
    </source>
</evidence>
<dbReference type="AlphaFoldDB" id="F0W9Y2"/>
<comment type="subcellular location">
    <subcellularLocation>
        <location evidence="2">Mitochondrion matrix</location>
    </subcellularLocation>
</comment>
<dbReference type="PANTHER" id="PTHR43380">
    <property type="entry name" value="2-OXOISOVALERATE DEHYDROGENASE SUBUNIT ALPHA, MITOCHONDRIAL"/>
    <property type="match status" value="1"/>
</dbReference>
<feature type="domain" description="Dehydrogenase E1 component" evidence="13">
    <location>
        <begin position="147"/>
        <end position="444"/>
    </location>
</feature>
<evidence type="ECO:0000256" key="9">
    <source>
        <dbReference type="ARBA" id="ARBA00023128"/>
    </source>
</evidence>
<evidence type="ECO:0000256" key="1">
    <source>
        <dbReference type="ARBA" id="ARBA00001964"/>
    </source>
</evidence>
<evidence type="ECO:0000256" key="3">
    <source>
        <dbReference type="ARBA" id="ARBA00008646"/>
    </source>
</evidence>
<dbReference type="GO" id="GO:0003863">
    <property type="term" value="F:branched-chain 2-oxo acid dehydrogenase activity"/>
    <property type="evidence" value="ECO:0007669"/>
    <property type="project" value="UniProtKB-EC"/>
</dbReference>
<reference evidence="14" key="2">
    <citation type="submission" date="2011-02" db="EMBL/GenBank/DDBJ databases">
        <authorList>
            <person name="MacLean D."/>
        </authorList>
    </citation>
    <scope>NUCLEOTIDE SEQUENCE</scope>
</reference>
<dbReference type="CDD" id="cd02000">
    <property type="entry name" value="TPP_E1_PDC_ADC_BCADC"/>
    <property type="match status" value="1"/>
</dbReference>
<keyword evidence="5" id="KW-0479">Metal-binding</keyword>
<accession>F0W9Y2</accession>
<feature type="coiled-coil region" evidence="11">
    <location>
        <begin position="585"/>
        <end position="612"/>
    </location>
</feature>
<keyword evidence="8" id="KW-0560">Oxidoreductase</keyword>
<dbReference type="GO" id="GO:0009083">
    <property type="term" value="P:branched-chain amino acid catabolic process"/>
    <property type="evidence" value="ECO:0007669"/>
    <property type="project" value="TreeGrafter"/>
</dbReference>
<evidence type="ECO:0000259" key="13">
    <source>
        <dbReference type="Pfam" id="PF00676"/>
    </source>
</evidence>
<dbReference type="PANTHER" id="PTHR43380:SF1">
    <property type="entry name" value="2-OXOISOVALERATE DEHYDROGENASE SUBUNIT ALPHA, MITOCHONDRIAL"/>
    <property type="match status" value="1"/>
</dbReference>
<keyword evidence="9" id="KW-0496">Mitochondrion</keyword>
<dbReference type="InterPro" id="IPR001017">
    <property type="entry name" value="DH_E1"/>
</dbReference>
<evidence type="ECO:0000256" key="12">
    <source>
        <dbReference type="SAM" id="MobiDB-lite"/>
    </source>
</evidence>
<proteinExistence type="inferred from homology"/>
<evidence type="ECO:0000256" key="6">
    <source>
        <dbReference type="ARBA" id="ARBA00022946"/>
    </source>
</evidence>
<dbReference type="FunFam" id="3.40.50.970:FF:000015">
    <property type="entry name" value="2-oxoisovalerate dehydrogenase subunit alpha"/>
    <property type="match status" value="1"/>
</dbReference>